<feature type="coiled-coil region" evidence="1">
    <location>
        <begin position="191"/>
        <end position="218"/>
    </location>
</feature>
<name>A0A2J6R5R5_HYAVF</name>
<evidence type="ECO:0000256" key="1">
    <source>
        <dbReference type="SAM" id="Coils"/>
    </source>
</evidence>
<dbReference type="PANTHER" id="PTHR38886">
    <property type="entry name" value="SESA DOMAIN-CONTAINING PROTEIN"/>
    <property type="match status" value="1"/>
</dbReference>
<keyword evidence="1" id="KW-0175">Coiled coil</keyword>
<organism evidence="2 3">
    <name type="scientific">Hyaloscypha variabilis (strain UAMH 11265 / GT02V1 / F)</name>
    <name type="common">Meliniomyces variabilis</name>
    <dbReference type="NCBI Taxonomy" id="1149755"/>
    <lineage>
        <taxon>Eukaryota</taxon>
        <taxon>Fungi</taxon>
        <taxon>Dikarya</taxon>
        <taxon>Ascomycota</taxon>
        <taxon>Pezizomycotina</taxon>
        <taxon>Leotiomycetes</taxon>
        <taxon>Helotiales</taxon>
        <taxon>Hyaloscyphaceae</taxon>
        <taxon>Hyaloscypha</taxon>
        <taxon>Hyaloscypha variabilis</taxon>
    </lineage>
</organism>
<dbReference type="AlphaFoldDB" id="A0A2J6R5R5"/>
<keyword evidence="3" id="KW-1185">Reference proteome</keyword>
<dbReference type="Proteomes" id="UP000235786">
    <property type="component" value="Unassembled WGS sequence"/>
</dbReference>
<evidence type="ECO:0000313" key="3">
    <source>
        <dbReference type="Proteomes" id="UP000235786"/>
    </source>
</evidence>
<sequence length="357" mass="39397">MSFGWSVGDIVSCIAVIVRVSKGLKDSTGATAEYEAAADFLNGLKTTLEKLKEHLDSYPDTFHAKDIGEQAERLKAAVEKFKVKAEKFEASLASDSTRSSIRRAPRKIQWTLFADSIKELQRAISQPQNVLNTTLLLQTLKAAEQASQTSALSQQELAKIALSVMDILPAQLASTANDLKAALNEGIGYVVEKQQEEMSERQQEVQQLRELIEQHGKQYVVLETSLKIQQQLVLDTLESCVQARLDDLFEGLHFNDTSANEPVDAGGAKSEEGFQNSDNDANLFVGMAAGLHMLGYLMSGLLGPVFRTPSSSWPGSDNDRFISPPGTRNNVDASIDNFFQGLFRYSLYRCKVPRCVR</sequence>
<feature type="coiled-coil region" evidence="1">
    <location>
        <begin position="64"/>
        <end position="91"/>
    </location>
</feature>
<gene>
    <name evidence="2" type="ORF">L207DRAFT_146641</name>
</gene>
<evidence type="ECO:0000313" key="2">
    <source>
        <dbReference type="EMBL" id="PMD33819.1"/>
    </source>
</evidence>
<protein>
    <recommendedName>
        <fullName evidence="4">Fungal N-terminal domain-containing protein</fullName>
    </recommendedName>
</protein>
<dbReference type="PANTHER" id="PTHR38886:SF1">
    <property type="entry name" value="NACHT-NTPASE AND P-LOOP NTPASES N-TERMINAL DOMAIN-CONTAINING PROTEIN"/>
    <property type="match status" value="1"/>
</dbReference>
<reference evidence="2 3" key="1">
    <citation type="submission" date="2016-04" db="EMBL/GenBank/DDBJ databases">
        <title>A degradative enzymes factory behind the ericoid mycorrhizal symbiosis.</title>
        <authorList>
            <consortium name="DOE Joint Genome Institute"/>
            <person name="Martino E."/>
            <person name="Morin E."/>
            <person name="Grelet G."/>
            <person name="Kuo A."/>
            <person name="Kohler A."/>
            <person name="Daghino S."/>
            <person name="Barry K."/>
            <person name="Choi C."/>
            <person name="Cichocki N."/>
            <person name="Clum A."/>
            <person name="Copeland A."/>
            <person name="Hainaut M."/>
            <person name="Haridas S."/>
            <person name="Labutti K."/>
            <person name="Lindquist E."/>
            <person name="Lipzen A."/>
            <person name="Khouja H.-R."/>
            <person name="Murat C."/>
            <person name="Ohm R."/>
            <person name="Olson A."/>
            <person name="Spatafora J."/>
            <person name="Veneault-Fourrey C."/>
            <person name="Henrissat B."/>
            <person name="Grigoriev I."/>
            <person name="Martin F."/>
            <person name="Perotto S."/>
        </authorList>
    </citation>
    <scope>NUCLEOTIDE SEQUENCE [LARGE SCALE GENOMIC DNA]</scope>
    <source>
        <strain evidence="2 3">F</strain>
    </source>
</reference>
<dbReference type="EMBL" id="KZ613955">
    <property type="protein sequence ID" value="PMD33819.1"/>
    <property type="molecule type" value="Genomic_DNA"/>
</dbReference>
<proteinExistence type="predicted"/>
<evidence type="ECO:0008006" key="4">
    <source>
        <dbReference type="Google" id="ProtNLM"/>
    </source>
</evidence>
<accession>A0A2J6R5R5</accession>
<dbReference type="OrthoDB" id="3565219at2759"/>